<dbReference type="KEGG" id="hda:BB347_08125"/>
<dbReference type="AlphaFoldDB" id="A0A1P8RD43"/>
<dbReference type="EMBL" id="CP019327">
    <property type="protein sequence ID" value="APX96586.1"/>
    <property type="molecule type" value="Genomic_DNA"/>
</dbReference>
<evidence type="ECO:0000313" key="1">
    <source>
        <dbReference type="EMBL" id="APX96586.1"/>
    </source>
</evidence>
<proteinExistence type="predicted"/>
<name>A0A1P8RD43_9EURY</name>
<evidence type="ECO:0000313" key="2">
    <source>
        <dbReference type="Proteomes" id="UP000187321"/>
    </source>
</evidence>
<reference evidence="1 2" key="1">
    <citation type="submission" date="2017-01" db="EMBL/GenBank/DDBJ databases">
        <title>Complete genome sequence of Haloterrigena daqingensis type strain (JX313T).</title>
        <authorList>
            <person name="Shuang W."/>
        </authorList>
    </citation>
    <scope>NUCLEOTIDE SEQUENCE [LARGE SCALE GENOMIC DNA]</scope>
    <source>
        <strain evidence="1 2">JX313</strain>
    </source>
</reference>
<accession>A0A1P8RD43</accession>
<sequence length="72" mass="7951">MTEMVLAEINKIIESLSFLIIATGINNISAAQTNLIGIFKKANGLSPETDVYPTIPIIDKKMNMVLKNIYPE</sequence>
<gene>
    <name evidence="1" type="ORF">BB347_08125</name>
</gene>
<organism evidence="1 2">
    <name type="scientific">Natronorubrum daqingense</name>
    <dbReference type="NCBI Taxonomy" id="588898"/>
    <lineage>
        <taxon>Archaea</taxon>
        <taxon>Methanobacteriati</taxon>
        <taxon>Methanobacteriota</taxon>
        <taxon>Stenosarchaea group</taxon>
        <taxon>Halobacteria</taxon>
        <taxon>Halobacteriales</taxon>
        <taxon>Natrialbaceae</taxon>
        <taxon>Natronorubrum</taxon>
    </lineage>
</organism>
<dbReference type="Proteomes" id="UP000187321">
    <property type="component" value="Chromosome"/>
</dbReference>
<protein>
    <submittedName>
        <fullName evidence="1">Uncharacterized protein</fullName>
    </submittedName>
</protein>